<dbReference type="PANTHER" id="PTHR43586:SF21">
    <property type="entry name" value="PYRIDOXAL PHOSPHATE (PLP)-DEPENDENT ASPARTATE AMINOTRANSFERASE SUPERFAMILY"/>
    <property type="match status" value="1"/>
</dbReference>
<keyword evidence="4" id="KW-1185">Reference proteome</keyword>
<evidence type="ECO:0000313" key="3">
    <source>
        <dbReference type="EMBL" id="TGN68182.1"/>
    </source>
</evidence>
<gene>
    <name evidence="3" type="ORF">E4L95_02255</name>
</gene>
<dbReference type="SUPFAM" id="SSF53383">
    <property type="entry name" value="PLP-dependent transferases"/>
    <property type="match status" value="1"/>
</dbReference>
<comment type="caution">
    <text evidence="3">The sequence shown here is derived from an EMBL/GenBank/DDBJ whole genome shotgun (WGS) entry which is preliminary data.</text>
</comment>
<dbReference type="InterPro" id="IPR015422">
    <property type="entry name" value="PyrdxlP-dep_Trfase_small"/>
</dbReference>
<evidence type="ECO:0000256" key="1">
    <source>
        <dbReference type="ARBA" id="ARBA00022898"/>
    </source>
</evidence>
<dbReference type="Gene3D" id="3.90.1150.10">
    <property type="entry name" value="Aspartate Aminotransferase, domain 1"/>
    <property type="match status" value="1"/>
</dbReference>
<organism evidence="3 4">
    <name type="scientific">Paracoccus liaowanqingii</name>
    <dbReference type="NCBI Taxonomy" id="2560053"/>
    <lineage>
        <taxon>Bacteria</taxon>
        <taxon>Pseudomonadati</taxon>
        <taxon>Pseudomonadota</taxon>
        <taxon>Alphaproteobacteria</taxon>
        <taxon>Rhodobacterales</taxon>
        <taxon>Paracoccaceae</taxon>
        <taxon>Paracoccus</taxon>
    </lineage>
</organism>
<dbReference type="NCBIfam" id="TIGR01976">
    <property type="entry name" value="am_tr_V_VC1184"/>
    <property type="match status" value="1"/>
</dbReference>
<evidence type="ECO:0000313" key="4">
    <source>
        <dbReference type="Proteomes" id="UP000297972"/>
    </source>
</evidence>
<feature type="domain" description="Aminotransferase class V" evidence="2">
    <location>
        <begin position="21"/>
        <end position="401"/>
    </location>
</feature>
<dbReference type="Proteomes" id="UP000297972">
    <property type="component" value="Unassembled WGS sequence"/>
</dbReference>
<dbReference type="PANTHER" id="PTHR43586">
    <property type="entry name" value="CYSTEINE DESULFURASE"/>
    <property type="match status" value="1"/>
</dbReference>
<accession>A0A4Z1CSC8</accession>
<sequence length="413" mass="45241">MSMIDKAYVDRQFPSLNGDTVFLDNAGGSQVAVPVVDRVSQYLLGQNVQLGASYGASQRAGGAVAEGRAALALLMNASRPEEVVMGATATQLFDQLARSLVQKWQPGDEVIVTSFDHEANIAPWRRLEAQGIVIREWHMPEGADVPSINDLQNLMTERTRLVAVTHVSNVFGSIMPIREIADAVHDAGAMICVDGVAYAPHRAVDVQALDADFYGFSVYKVYGPHHAALYGRYDLLRDHASNINHYFYGEDKVPNKLEPGNPNYELAYGCVGVIDYLEGFAQAHGAAKTGREAIEAAFAIFSDHEEVLSRRLLDYLQTRNDVTIIGTRSADKADRVPTISFIVDGQSSDALVRQIDPSGIGIRFGDFHSKRLVNSLGLNSGDGVIRVSAVHYNTVAEIDRLIEQLEILRRQES</sequence>
<keyword evidence="1" id="KW-0663">Pyridoxal phosphate</keyword>
<dbReference type="InterPro" id="IPR000192">
    <property type="entry name" value="Aminotrans_V_dom"/>
</dbReference>
<dbReference type="OrthoDB" id="7592443at2"/>
<dbReference type="Pfam" id="PF00266">
    <property type="entry name" value="Aminotran_5"/>
    <property type="match status" value="1"/>
</dbReference>
<reference evidence="3 4" key="1">
    <citation type="submission" date="2019-03" db="EMBL/GenBank/DDBJ databases">
        <authorList>
            <person name="Li J."/>
        </authorList>
    </citation>
    <scope>NUCLEOTIDE SEQUENCE [LARGE SCALE GENOMIC DNA]</scope>
    <source>
        <strain evidence="3 4">3058</strain>
    </source>
</reference>
<dbReference type="AlphaFoldDB" id="A0A4Z1CSC8"/>
<name>A0A4Z1CSC8_9RHOB</name>
<dbReference type="InterPro" id="IPR015421">
    <property type="entry name" value="PyrdxlP-dep_Trfase_major"/>
</dbReference>
<dbReference type="InterPro" id="IPR015424">
    <property type="entry name" value="PyrdxlP-dep_Trfase"/>
</dbReference>
<proteinExistence type="predicted"/>
<dbReference type="RefSeq" id="WP_135816226.1">
    <property type="nucleotide sequence ID" value="NZ_SRPG01000011.1"/>
</dbReference>
<dbReference type="EMBL" id="SRPG01000011">
    <property type="protein sequence ID" value="TGN68182.1"/>
    <property type="molecule type" value="Genomic_DNA"/>
</dbReference>
<dbReference type="Gene3D" id="3.40.640.10">
    <property type="entry name" value="Type I PLP-dependent aspartate aminotransferase-like (Major domain)"/>
    <property type="match status" value="1"/>
</dbReference>
<evidence type="ECO:0000259" key="2">
    <source>
        <dbReference type="Pfam" id="PF00266"/>
    </source>
</evidence>
<dbReference type="InterPro" id="IPR011340">
    <property type="entry name" value="Cys_dSase-rel"/>
</dbReference>
<protein>
    <submittedName>
        <fullName evidence="3">Cysteine desulfurase-like protein</fullName>
    </submittedName>
</protein>